<protein>
    <submittedName>
        <fullName evidence="1">H-2 class II histocompatibility antigen, E-S beta chain</fullName>
    </submittedName>
</protein>
<dbReference type="AlphaFoldDB" id="A0A218U728"/>
<comment type="caution">
    <text evidence="1">The sequence shown here is derived from an EMBL/GenBank/DDBJ whole genome shotgun (WGS) entry which is preliminary data.</text>
</comment>
<name>A0A218U728_9PASE</name>
<reference evidence="1 2" key="1">
    <citation type="submission" date="2017-05" db="EMBL/GenBank/DDBJ databases">
        <title>Genome of assembly of the Bengalese finch, Lonchura striata domestica.</title>
        <authorList>
            <person name="Colquitt B.M."/>
            <person name="Brainard M.S."/>
        </authorList>
    </citation>
    <scope>NUCLEOTIDE SEQUENCE [LARGE SCALE GENOMIC DNA]</scope>
    <source>
        <strain evidence="1">White83orange57</strain>
    </source>
</reference>
<dbReference type="Proteomes" id="UP000197619">
    <property type="component" value="Unassembled WGS sequence"/>
</dbReference>
<organism evidence="1 2">
    <name type="scientific">Lonchura striata</name>
    <name type="common">white-rumped munia</name>
    <dbReference type="NCBI Taxonomy" id="40157"/>
    <lineage>
        <taxon>Eukaryota</taxon>
        <taxon>Metazoa</taxon>
        <taxon>Chordata</taxon>
        <taxon>Craniata</taxon>
        <taxon>Vertebrata</taxon>
        <taxon>Euteleostomi</taxon>
        <taxon>Archelosauria</taxon>
        <taxon>Archosauria</taxon>
        <taxon>Dinosauria</taxon>
        <taxon>Saurischia</taxon>
        <taxon>Theropoda</taxon>
        <taxon>Coelurosauria</taxon>
        <taxon>Aves</taxon>
        <taxon>Neognathae</taxon>
        <taxon>Neoaves</taxon>
        <taxon>Telluraves</taxon>
        <taxon>Australaves</taxon>
        <taxon>Passeriformes</taxon>
        <taxon>Passeroidea</taxon>
        <taxon>Estrildidae</taxon>
        <taxon>Estrildinae</taxon>
        <taxon>Lonchura</taxon>
    </lineage>
</organism>
<sequence>MEQRRTAVDWLCRYNHEYLSRFLTERRVTPTVSISLVPSSSQPSPGRLLCSLVDFYPAHTHTEVESAQLKAEPMLRISDSETEMTEAAKGNSKWRML</sequence>
<dbReference type="EMBL" id="MUZQ01000995">
    <property type="protein sequence ID" value="OWK49465.1"/>
    <property type="molecule type" value="Genomic_DNA"/>
</dbReference>
<proteinExistence type="predicted"/>
<evidence type="ECO:0000313" key="1">
    <source>
        <dbReference type="EMBL" id="OWK49465.1"/>
    </source>
</evidence>
<dbReference type="STRING" id="299123.ENSLSDP00000004762"/>
<evidence type="ECO:0000313" key="2">
    <source>
        <dbReference type="Proteomes" id="UP000197619"/>
    </source>
</evidence>
<accession>A0A218U728</accession>
<gene>
    <name evidence="1" type="primary">H2-EB1</name>
    <name evidence="1" type="ORF">RLOC_00012050</name>
</gene>
<keyword evidence="2" id="KW-1185">Reference proteome</keyword>